<evidence type="ECO:0000256" key="2">
    <source>
        <dbReference type="ARBA" id="ARBA00023125"/>
    </source>
</evidence>
<evidence type="ECO:0000259" key="7">
    <source>
        <dbReference type="Pfam" id="PF02747"/>
    </source>
</evidence>
<evidence type="ECO:0000256" key="4">
    <source>
        <dbReference type="RuleBase" id="RU003671"/>
    </source>
</evidence>
<dbReference type="CDD" id="cd00577">
    <property type="entry name" value="PCNA"/>
    <property type="match status" value="1"/>
</dbReference>
<accession>A0ABY6HRT9</accession>
<feature type="domain" description="Proliferating cell nuclear antigen PCNA C-terminal" evidence="7">
    <location>
        <begin position="133"/>
        <end position="249"/>
    </location>
</feature>
<feature type="domain" description="Proliferating cell nuclear antigen PCNA N-terminal" evidence="6">
    <location>
        <begin position="1"/>
        <end position="124"/>
    </location>
</feature>
<name>A0ABY6HRT9_9ARCH</name>
<proteinExistence type="inferred from homology"/>
<dbReference type="Pfam" id="PF02747">
    <property type="entry name" value="PCNA_C"/>
    <property type="match status" value="1"/>
</dbReference>
<dbReference type="InterPro" id="IPR046938">
    <property type="entry name" value="DNA_clamp_sf"/>
</dbReference>
<comment type="subunit">
    <text evidence="3">Homotrimer. The subunits circularize to form a toroid; DNA passes through its center. Replication factor C (RFC) is required to load the toroid on the DNA.</text>
</comment>
<comment type="function">
    <text evidence="5">Sliding clamp subunit. Responsible for tethering the catalytic subunit of DNA polymerase to DNA during high-speed replication.</text>
</comment>
<evidence type="ECO:0000256" key="5">
    <source>
        <dbReference type="RuleBase" id="RU003673"/>
    </source>
</evidence>
<keyword evidence="2 3" id="KW-0238">DNA-binding</keyword>
<dbReference type="NCBIfam" id="TIGR00590">
    <property type="entry name" value="pcna"/>
    <property type="match status" value="1"/>
</dbReference>
<dbReference type="Gene3D" id="3.70.10.10">
    <property type="match status" value="1"/>
</dbReference>
<comment type="function">
    <text evidence="3">Sliding clamp subunit that acts as a moving platform for DNA processing. Responsible for tethering the catalytic subunit of DNA polymerase and other proteins to DNA during high-speed replication.</text>
</comment>
<dbReference type="InterPro" id="IPR000730">
    <property type="entry name" value="Pr_cel_nuc_antig"/>
</dbReference>
<evidence type="ECO:0000256" key="1">
    <source>
        <dbReference type="ARBA" id="ARBA00010462"/>
    </source>
</evidence>
<evidence type="ECO:0000313" key="9">
    <source>
        <dbReference type="Proteomes" id="UP001208689"/>
    </source>
</evidence>
<evidence type="ECO:0000256" key="3">
    <source>
        <dbReference type="HAMAP-Rule" id="MF_00317"/>
    </source>
</evidence>
<reference evidence="8" key="1">
    <citation type="submission" date="2022-09" db="EMBL/GenBank/DDBJ databases">
        <title>Actin cytoskeleton and complex cell architecture in an #Asgard archaeon.</title>
        <authorList>
            <person name="Ponce Toledo R.I."/>
            <person name="Schleper C."/>
            <person name="Rodrigues Oliveira T."/>
            <person name="Wollweber F."/>
            <person name="Xu J."/>
            <person name="Rittmann S."/>
            <person name="Klingl A."/>
            <person name="Pilhofer M."/>
        </authorList>
    </citation>
    <scope>NUCLEOTIDE SEQUENCE</scope>
    <source>
        <strain evidence="8">B-35</strain>
    </source>
</reference>
<evidence type="ECO:0000313" key="8">
    <source>
        <dbReference type="EMBL" id="UYP45271.1"/>
    </source>
</evidence>
<dbReference type="PANTHER" id="PTHR11352">
    <property type="entry name" value="PROLIFERATING CELL NUCLEAR ANTIGEN"/>
    <property type="match status" value="1"/>
</dbReference>
<dbReference type="EMBL" id="CP104013">
    <property type="protein sequence ID" value="UYP45271.1"/>
    <property type="molecule type" value="Genomic_DNA"/>
</dbReference>
<keyword evidence="9" id="KW-1185">Reference proteome</keyword>
<comment type="similarity">
    <text evidence="1 3 4">Belongs to the PCNA family.</text>
</comment>
<dbReference type="PRINTS" id="PR00339">
    <property type="entry name" value="PCNACYCLIN"/>
</dbReference>
<dbReference type="InterPro" id="IPR022648">
    <property type="entry name" value="Pr_cel_nuc_antig_N"/>
</dbReference>
<gene>
    <name evidence="3" type="primary">pcn</name>
    <name evidence="8" type="ORF">NEF87_001556</name>
</gene>
<dbReference type="Pfam" id="PF00705">
    <property type="entry name" value="PCNA_N"/>
    <property type="match status" value="1"/>
</dbReference>
<keyword evidence="3 4" id="KW-0235">DNA replication</keyword>
<protein>
    <recommendedName>
        <fullName evidence="3">DNA polymerase sliding clamp</fullName>
    </recommendedName>
    <alternativeName>
        <fullName evidence="3">Proliferating cell nuclear antigen homolog</fullName>
        <shortName evidence="3">PCNA</shortName>
    </alternativeName>
</protein>
<sequence>MFKAKIKDARIVKGMFEAVSAIISETLLKVDPDKGITLTAMDLSHICLVSLSLVKEDLDEFEADQNYELGINLEDLVKIIKRSGSNDEISFIHDPKDKKLIIEMKPESAKKARKFTISLIDIEGEEINLESLEAMEFDNKVRMGLKNLDEAIKDAEIFAEVLQVQAKENLIFSTTGNIGDMEYVLEKEELESSEFSAESTGIFAISFLKNILKVSAIADKVEMELKSEAPLKMVFDILNSSRIMYFLAPRVEEDDDSMYED</sequence>
<dbReference type="HAMAP" id="MF_00317">
    <property type="entry name" value="DNApol_clamp_arch"/>
    <property type="match status" value="1"/>
</dbReference>
<evidence type="ECO:0000259" key="6">
    <source>
        <dbReference type="Pfam" id="PF00705"/>
    </source>
</evidence>
<dbReference type="InterPro" id="IPR022649">
    <property type="entry name" value="Pr_cel_nuc_antig_C"/>
</dbReference>
<dbReference type="Proteomes" id="UP001208689">
    <property type="component" value="Chromosome"/>
</dbReference>
<dbReference type="SUPFAM" id="SSF55979">
    <property type="entry name" value="DNA clamp"/>
    <property type="match status" value="2"/>
</dbReference>
<dbReference type="PANTHER" id="PTHR11352:SF0">
    <property type="entry name" value="PROLIFERATING CELL NUCLEAR ANTIGEN"/>
    <property type="match status" value="1"/>
</dbReference>
<organism evidence="8 9">
    <name type="scientific">Candidatus Lokiarchaeum ossiferum</name>
    <dbReference type="NCBI Taxonomy" id="2951803"/>
    <lineage>
        <taxon>Archaea</taxon>
        <taxon>Promethearchaeati</taxon>
        <taxon>Promethearchaeota</taxon>
        <taxon>Promethearchaeia</taxon>
        <taxon>Promethearchaeales</taxon>
        <taxon>Promethearchaeaceae</taxon>
        <taxon>Candidatus Lokiarchaeum</taxon>
    </lineage>
</organism>